<evidence type="ECO:0000313" key="1">
    <source>
        <dbReference type="EMBL" id="CAE7271194.1"/>
    </source>
</evidence>
<dbReference type="Proteomes" id="UP000649617">
    <property type="component" value="Unassembled WGS sequence"/>
</dbReference>
<organism evidence="1 2">
    <name type="scientific">Symbiodinium pilosum</name>
    <name type="common">Dinoflagellate</name>
    <dbReference type="NCBI Taxonomy" id="2952"/>
    <lineage>
        <taxon>Eukaryota</taxon>
        <taxon>Sar</taxon>
        <taxon>Alveolata</taxon>
        <taxon>Dinophyceae</taxon>
        <taxon>Suessiales</taxon>
        <taxon>Symbiodiniaceae</taxon>
        <taxon>Symbiodinium</taxon>
    </lineage>
</organism>
<dbReference type="PANTHER" id="PTHR23118">
    <property type="entry name" value="ATP-CITRATE SYNTHASE"/>
    <property type="match status" value="1"/>
</dbReference>
<dbReference type="GO" id="GO:0006633">
    <property type="term" value="P:fatty acid biosynthetic process"/>
    <property type="evidence" value="ECO:0007669"/>
    <property type="project" value="TreeGrafter"/>
</dbReference>
<keyword evidence="2" id="KW-1185">Reference proteome</keyword>
<reference evidence="1" key="1">
    <citation type="submission" date="2021-02" db="EMBL/GenBank/DDBJ databases">
        <authorList>
            <person name="Dougan E. K."/>
            <person name="Rhodes N."/>
            <person name="Thang M."/>
            <person name="Chan C."/>
        </authorList>
    </citation>
    <scope>NUCLEOTIDE SEQUENCE</scope>
</reference>
<name>A0A812MJY5_SYMPI</name>
<dbReference type="EMBL" id="CAJNIZ010008757">
    <property type="protein sequence ID" value="CAE7271194.1"/>
    <property type="molecule type" value="Genomic_DNA"/>
</dbReference>
<proteinExistence type="predicted"/>
<dbReference type="GO" id="GO:0003878">
    <property type="term" value="F:ATP citrate synthase activity"/>
    <property type="evidence" value="ECO:0007669"/>
    <property type="project" value="TreeGrafter"/>
</dbReference>
<dbReference type="AlphaFoldDB" id="A0A812MJY5"/>
<dbReference type="GO" id="GO:0006085">
    <property type="term" value="P:acetyl-CoA biosynthetic process"/>
    <property type="evidence" value="ECO:0007669"/>
    <property type="project" value="TreeGrafter"/>
</dbReference>
<protein>
    <submittedName>
        <fullName evidence="1">Uncharacterized protein</fullName>
    </submittedName>
</protein>
<gene>
    <name evidence="1" type="ORF">SPIL2461_LOCUS5965</name>
</gene>
<accession>A0A812MJY5</accession>
<dbReference type="GO" id="GO:0005829">
    <property type="term" value="C:cytosol"/>
    <property type="evidence" value="ECO:0007669"/>
    <property type="project" value="TreeGrafter"/>
</dbReference>
<comment type="caution">
    <text evidence="1">The sequence shown here is derived from an EMBL/GenBank/DDBJ whole genome shotgun (WGS) entry which is preliminary data.</text>
</comment>
<evidence type="ECO:0000313" key="2">
    <source>
        <dbReference type="Proteomes" id="UP000649617"/>
    </source>
</evidence>
<dbReference type="InterPro" id="IPR002020">
    <property type="entry name" value="Citrate_synthase"/>
</dbReference>
<sequence>LGAVQMQLRMKLEEQALREQYPNLMQARGTETPMAKNVAMKETGIIVPKLPETINLYTMVEHCGVEEPEEETAEVPVDSWAAKLVRVRKPVNFITITDDREELKHCNFSISDVFSRIGVSGVLSLPWFRRLLPAGKFIVTADHGAPVSGAYNTVVTSRGQRIKLLANPDQRVVIQEFAKKSFKDNRILDFVVAVMQTARKPANLILNADGCITATWCDIFPNFPPDVNKEKVVDSFALLGKEIAGDVPLQVINDAEGGSKLPEVTALAVQIKAGNVMGISMGSEGAGYAADGNLMGRSELCYCYLDLNPKAYGLYRSEWFLSLQYPACWATAVQSTAFAQEAWA</sequence>
<dbReference type="PANTHER" id="PTHR23118:SF42">
    <property type="entry name" value="ATP-CITRATE SYNTHASE"/>
    <property type="match status" value="1"/>
</dbReference>
<feature type="non-terminal residue" evidence="1">
    <location>
        <position position="344"/>
    </location>
</feature>